<evidence type="ECO:0000256" key="10">
    <source>
        <dbReference type="ARBA" id="ARBA00022833"/>
    </source>
</evidence>
<reference evidence="14" key="1">
    <citation type="submission" date="2025-08" db="UniProtKB">
        <authorList>
            <consortium name="RefSeq"/>
        </authorList>
    </citation>
    <scope>IDENTIFICATION</scope>
    <source>
        <tissue evidence="14">Thorax and Abdomen</tissue>
    </source>
</reference>
<dbReference type="InterPro" id="IPR002755">
    <property type="entry name" value="DNA_primase_S"/>
</dbReference>
<evidence type="ECO:0000256" key="5">
    <source>
        <dbReference type="ARBA" id="ARBA00022515"/>
    </source>
</evidence>
<evidence type="ECO:0000256" key="8">
    <source>
        <dbReference type="ARBA" id="ARBA00022705"/>
    </source>
</evidence>
<keyword evidence="4 12" id="KW-0240">DNA-directed RNA polymerase</keyword>
<dbReference type="KEGG" id="nlo:107219659"/>
<evidence type="ECO:0000256" key="12">
    <source>
        <dbReference type="RuleBase" id="RU003514"/>
    </source>
</evidence>
<comment type="cofactor">
    <cofactor evidence="2">
        <name>Mg(2+)</name>
        <dbReference type="ChEBI" id="CHEBI:18420"/>
    </cofactor>
</comment>
<keyword evidence="8 12" id="KW-0235">DNA replication</keyword>
<keyword evidence="10" id="KW-0862">Zinc</keyword>
<dbReference type="Gene3D" id="3.90.920.10">
    <property type="entry name" value="DNA primase, PRIM domain"/>
    <property type="match status" value="1"/>
</dbReference>
<dbReference type="RefSeq" id="XP_015513431.1">
    <property type="nucleotide sequence ID" value="XM_015657945.2"/>
</dbReference>
<dbReference type="Pfam" id="PF01896">
    <property type="entry name" value="DNA_primase_S"/>
    <property type="match status" value="1"/>
</dbReference>
<dbReference type="GO" id="GO:0003899">
    <property type="term" value="F:DNA-directed RNA polymerase activity"/>
    <property type="evidence" value="ECO:0007669"/>
    <property type="project" value="InterPro"/>
</dbReference>
<dbReference type="NCBIfam" id="TIGR00335">
    <property type="entry name" value="primase_sml"/>
    <property type="match status" value="1"/>
</dbReference>
<sequence>MSTEGIENLIDLLPLYYQRLFPFHDYYRWLSYGDPSVFSRREFSFTVRDDVYIRYRSFVNQDELQLECRRLLPFKIDIGAIYNICPKDEKKFSSFLPVERELVFDIDMTDYDDVRSCCSGADICTKCWKYMVIACQILDSALREDFGFEHLLWVFSGRRGIHCWVCDKSARELNSMTRGCVAEYLQLITGGELKAKKVNFPGPKLHHSVRRALNIIEPLFVSMCVEEQNMLGTEEGVAKFLPLILDDSLRSQVKDLFKKHTSSVERWEAFTACYQVEKQTGKKWRLNHLLEEIMIQYAYPRLDINVTKGMNHLLKSPFCIHPKSGKVSVPFSPKAIGKFNPLTVPTINLLIEEINAFDAKEDSIQESNTRRKIKDYKKTSLNKSVHVFQEFLRNLEDASKGQKILQSDMLMEF</sequence>
<dbReference type="OrthoDB" id="19606at2759"/>
<keyword evidence="7" id="KW-0548">Nucleotidyltransferase</keyword>
<evidence type="ECO:0000256" key="6">
    <source>
        <dbReference type="ARBA" id="ARBA00022679"/>
    </source>
</evidence>
<comment type="cofactor">
    <cofactor evidence="1">
        <name>Mn(2+)</name>
        <dbReference type="ChEBI" id="CHEBI:29035"/>
    </cofactor>
</comment>
<dbReference type="FunCoup" id="A0A6J0BG74">
    <property type="interactions" value="166"/>
</dbReference>
<evidence type="ECO:0000256" key="9">
    <source>
        <dbReference type="ARBA" id="ARBA00022723"/>
    </source>
</evidence>
<evidence type="ECO:0000256" key="7">
    <source>
        <dbReference type="ARBA" id="ARBA00022695"/>
    </source>
</evidence>
<proteinExistence type="inferred from homology"/>
<organism evidence="14">
    <name type="scientific">Neodiprion lecontei</name>
    <name type="common">Redheaded pine sawfly</name>
    <dbReference type="NCBI Taxonomy" id="441921"/>
    <lineage>
        <taxon>Eukaryota</taxon>
        <taxon>Metazoa</taxon>
        <taxon>Ecdysozoa</taxon>
        <taxon>Arthropoda</taxon>
        <taxon>Hexapoda</taxon>
        <taxon>Insecta</taxon>
        <taxon>Pterygota</taxon>
        <taxon>Neoptera</taxon>
        <taxon>Endopterygota</taxon>
        <taxon>Hymenoptera</taxon>
        <taxon>Tenthredinoidea</taxon>
        <taxon>Diprionidae</taxon>
        <taxon>Diprioninae</taxon>
        <taxon>Neodiprion</taxon>
    </lineage>
</organism>
<dbReference type="Proteomes" id="UP000829291">
    <property type="component" value="Chromosome 2"/>
</dbReference>
<dbReference type="GO" id="GO:0006269">
    <property type="term" value="P:DNA replication, synthesis of primer"/>
    <property type="evidence" value="ECO:0007669"/>
    <property type="project" value="UniProtKB-KW"/>
</dbReference>
<evidence type="ECO:0000256" key="11">
    <source>
        <dbReference type="ARBA" id="ARBA00023163"/>
    </source>
</evidence>
<dbReference type="GeneID" id="107219659"/>
<evidence type="ECO:0000313" key="13">
    <source>
        <dbReference type="Proteomes" id="UP000829291"/>
    </source>
</evidence>
<comment type="similarity">
    <text evidence="3 12">Belongs to the eukaryotic-type primase small subunit family.</text>
</comment>
<evidence type="ECO:0000256" key="2">
    <source>
        <dbReference type="ARBA" id="ARBA00001946"/>
    </source>
</evidence>
<dbReference type="CDD" id="cd04860">
    <property type="entry name" value="AE_Prim_S"/>
    <property type="match status" value="1"/>
</dbReference>
<protein>
    <recommendedName>
        <fullName evidence="12">DNA primase</fullName>
        <ecNumber evidence="12">2.7.7.-</ecNumber>
    </recommendedName>
</protein>
<evidence type="ECO:0000256" key="4">
    <source>
        <dbReference type="ARBA" id="ARBA00022478"/>
    </source>
</evidence>
<keyword evidence="6 12" id="KW-0808">Transferase</keyword>
<dbReference type="GO" id="GO:0006270">
    <property type="term" value="P:DNA replication initiation"/>
    <property type="evidence" value="ECO:0007669"/>
    <property type="project" value="UniProtKB-ARBA"/>
</dbReference>
<dbReference type="FunFam" id="3.90.920.10:FF:000001">
    <property type="entry name" value="DNA primase"/>
    <property type="match status" value="1"/>
</dbReference>
<keyword evidence="9" id="KW-0479">Metal-binding</keyword>
<name>A0A6J0BG74_NEOLC</name>
<gene>
    <name evidence="14" type="primary">LOC107219659</name>
</gene>
<keyword evidence="11" id="KW-0804">Transcription</keyword>
<evidence type="ECO:0000256" key="3">
    <source>
        <dbReference type="ARBA" id="ARBA00009762"/>
    </source>
</evidence>
<evidence type="ECO:0000256" key="1">
    <source>
        <dbReference type="ARBA" id="ARBA00001936"/>
    </source>
</evidence>
<evidence type="ECO:0000313" key="14">
    <source>
        <dbReference type="RefSeq" id="XP_015513431.1"/>
    </source>
</evidence>
<accession>A0A6J0BG74</accession>
<dbReference type="CTD" id="136033902"/>
<dbReference type="InterPro" id="IPR014052">
    <property type="entry name" value="DNA_primase_ssu_euk/arc"/>
</dbReference>
<dbReference type="GO" id="GO:0005658">
    <property type="term" value="C:alpha DNA polymerase:primase complex"/>
    <property type="evidence" value="ECO:0007669"/>
    <property type="project" value="UniProtKB-ARBA"/>
</dbReference>
<dbReference type="PANTHER" id="PTHR10536">
    <property type="entry name" value="DNA PRIMASE SMALL SUBUNIT"/>
    <property type="match status" value="1"/>
</dbReference>
<dbReference type="AlphaFoldDB" id="A0A6J0BG74"/>
<keyword evidence="13" id="KW-1185">Reference proteome</keyword>
<dbReference type="EC" id="2.7.7.-" evidence="12"/>
<keyword evidence="5 12" id="KW-0639">Primosome</keyword>
<dbReference type="GO" id="GO:0046872">
    <property type="term" value="F:metal ion binding"/>
    <property type="evidence" value="ECO:0007669"/>
    <property type="project" value="UniProtKB-KW"/>
</dbReference>
<dbReference type="SUPFAM" id="SSF56747">
    <property type="entry name" value="Prim-pol domain"/>
    <property type="match status" value="1"/>
</dbReference>
<dbReference type="InParanoid" id="A0A6J0BG74"/>